<feature type="region of interest" description="Disordered" evidence="1">
    <location>
        <begin position="596"/>
        <end position="630"/>
    </location>
</feature>
<evidence type="ECO:0000256" key="1">
    <source>
        <dbReference type="SAM" id="MobiDB-lite"/>
    </source>
</evidence>
<evidence type="ECO:0000313" key="2">
    <source>
        <dbReference type="EMBL" id="KAF5364368.1"/>
    </source>
</evidence>
<sequence length="733" mass="79392">MYRAPSPYGQPPPRAPSPYGQVPPRAPSPYGQAPPRAPSPYGQVPPRAPSPYGQAPPRAYSPQPPPQRGYSPQPPTQLYSPQVAQPQPPASGDIVPGSVTYTTSTGPDGRILYHTFKAVAASYQTPTGIVSGIQWVPAEATHILPQGAQPASADFAWSRGNNDKDKLKEWQHEEDKRRKREEKEAAKRLRQQQEHRNEEKAREYERERRKSFNAGPPADLVAFPSQAADRSAAQRPYQHYAEPANSPYGAPGAGGHPYGRERKHSNVGGYDALNRQFDDMDLNRERKISGPGRPRKYSTNTGDERPGQYGSAYGPQGGASPYGSPYVPTAPGYAASGGKYSPNPGGATELPFVPPGAKYSPNPGRAADFPPAGNPSYPGSAYSSSARGGDPAVTPTAPYGASGGQPQVYPRGHILEGHPITPRSRASSPMPGPPGGVPPYGQPYSDPAGKFGSHSPRFPPSQIGAASPHVPGGMLPDAGQQLLPPEGFSRHVSPNLSYAPFNTTKIQDMEEFVLASHLPRMPVVLKSHDVYPEDWLRLMTDLRLAWSGRLPVPSDNRSGQPPRRTTLAADLVDLWNTSFFFPRGVEVVLYKGRQRRSGPRVGTIDNGLPEDDSDNSGSEEDEEDDESELEEYLARNAAAYRHQPDFDPVVIARRRREAKEEKRRARREKEAKRKAKAKEKEKIYALYITYAPPSGAAHTSSGMPGGYPAVPTTGYVPAVAPSAGGYGRHHGGY</sequence>
<protein>
    <submittedName>
        <fullName evidence="2">Uncharacterized protein</fullName>
    </submittedName>
</protein>
<name>A0A8H5GGG6_9AGAR</name>
<dbReference type="Pfam" id="PF15496">
    <property type="entry name" value="DUF4646"/>
    <property type="match status" value="1"/>
</dbReference>
<feature type="region of interest" description="Disordered" evidence="1">
    <location>
        <begin position="657"/>
        <end position="676"/>
    </location>
</feature>
<proteinExistence type="predicted"/>
<gene>
    <name evidence="2" type="ORF">D9756_000792</name>
</gene>
<feature type="compositionally biased region" description="Low complexity" evidence="1">
    <location>
        <begin position="374"/>
        <end position="386"/>
    </location>
</feature>
<reference evidence="2 3" key="1">
    <citation type="journal article" date="2020" name="ISME J.">
        <title>Uncovering the hidden diversity of litter-decomposition mechanisms in mushroom-forming fungi.</title>
        <authorList>
            <person name="Floudas D."/>
            <person name="Bentzer J."/>
            <person name="Ahren D."/>
            <person name="Johansson T."/>
            <person name="Persson P."/>
            <person name="Tunlid A."/>
        </authorList>
    </citation>
    <scope>NUCLEOTIDE SEQUENCE [LARGE SCALE GENOMIC DNA]</scope>
    <source>
        <strain evidence="2 3">CBS 146.42</strain>
    </source>
</reference>
<feature type="compositionally biased region" description="Pro residues" evidence="1">
    <location>
        <begin position="62"/>
        <end position="75"/>
    </location>
</feature>
<dbReference type="OrthoDB" id="1719357at2759"/>
<dbReference type="InterPro" id="IPR028018">
    <property type="entry name" value="DUF4646"/>
</dbReference>
<accession>A0A8H5GGG6</accession>
<organism evidence="2 3">
    <name type="scientific">Leucocoprinus leucothites</name>
    <dbReference type="NCBI Taxonomy" id="201217"/>
    <lineage>
        <taxon>Eukaryota</taxon>
        <taxon>Fungi</taxon>
        <taxon>Dikarya</taxon>
        <taxon>Basidiomycota</taxon>
        <taxon>Agaricomycotina</taxon>
        <taxon>Agaricomycetes</taxon>
        <taxon>Agaricomycetidae</taxon>
        <taxon>Agaricales</taxon>
        <taxon>Agaricineae</taxon>
        <taxon>Agaricaceae</taxon>
        <taxon>Leucocoprinus</taxon>
    </lineage>
</organism>
<feature type="region of interest" description="Disordered" evidence="1">
    <location>
        <begin position="151"/>
        <end position="401"/>
    </location>
</feature>
<feature type="compositionally biased region" description="Basic and acidic residues" evidence="1">
    <location>
        <begin position="657"/>
        <end position="671"/>
    </location>
</feature>
<feature type="region of interest" description="Disordered" evidence="1">
    <location>
        <begin position="1"/>
        <end position="109"/>
    </location>
</feature>
<dbReference type="EMBL" id="JAACJO010000001">
    <property type="protein sequence ID" value="KAF5364368.1"/>
    <property type="molecule type" value="Genomic_DNA"/>
</dbReference>
<feature type="compositionally biased region" description="Basic and acidic residues" evidence="1">
    <location>
        <begin position="276"/>
        <end position="288"/>
    </location>
</feature>
<evidence type="ECO:0000313" key="3">
    <source>
        <dbReference type="Proteomes" id="UP000559027"/>
    </source>
</evidence>
<keyword evidence="3" id="KW-1185">Reference proteome</keyword>
<feature type="compositionally biased region" description="Acidic residues" evidence="1">
    <location>
        <begin position="608"/>
        <end position="630"/>
    </location>
</feature>
<feature type="compositionally biased region" description="Basic and acidic residues" evidence="1">
    <location>
        <begin position="161"/>
        <end position="210"/>
    </location>
</feature>
<comment type="caution">
    <text evidence="2">The sequence shown here is derived from an EMBL/GenBank/DDBJ whole genome shotgun (WGS) entry which is preliminary data.</text>
</comment>
<dbReference type="Proteomes" id="UP000559027">
    <property type="component" value="Unassembled WGS sequence"/>
</dbReference>
<dbReference type="AlphaFoldDB" id="A0A8H5GGG6"/>